<evidence type="ECO:0000256" key="4">
    <source>
        <dbReference type="ARBA" id="ARBA00022741"/>
    </source>
</evidence>
<dbReference type="InterPro" id="IPR003439">
    <property type="entry name" value="ABC_transporter-like_ATP-bd"/>
</dbReference>
<dbReference type="PROSITE" id="PS50929">
    <property type="entry name" value="ABC_TM1F"/>
    <property type="match status" value="1"/>
</dbReference>
<dbReference type="InterPro" id="IPR017871">
    <property type="entry name" value="ABC_transporter-like_CS"/>
</dbReference>
<gene>
    <name evidence="11" type="ORF">RQP50_09725</name>
</gene>
<dbReference type="Pfam" id="PF00005">
    <property type="entry name" value="ABC_tran"/>
    <property type="match status" value="1"/>
</dbReference>
<dbReference type="EMBL" id="JAVYAA010000002">
    <property type="protein sequence ID" value="MDT8976518.1"/>
    <property type="molecule type" value="Genomic_DNA"/>
</dbReference>
<dbReference type="SUPFAM" id="SSF90123">
    <property type="entry name" value="ABC transporter transmembrane region"/>
    <property type="match status" value="1"/>
</dbReference>
<feature type="domain" description="ABC transporter" evidence="9">
    <location>
        <begin position="331"/>
        <end position="564"/>
    </location>
</feature>
<dbReference type="InterPro" id="IPR011527">
    <property type="entry name" value="ABC1_TM_dom"/>
</dbReference>
<evidence type="ECO:0000256" key="1">
    <source>
        <dbReference type="ARBA" id="ARBA00004651"/>
    </source>
</evidence>
<keyword evidence="2" id="KW-0813">Transport</keyword>
<dbReference type="PROSITE" id="PS00211">
    <property type="entry name" value="ABC_TRANSPORTER_1"/>
    <property type="match status" value="1"/>
</dbReference>
<dbReference type="AlphaFoldDB" id="A0AAJ2JT02"/>
<name>A0AAJ2JT02_9BACL</name>
<dbReference type="CDD" id="cd07346">
    <property type="entry name" value="ABC_6TM_exporters"/>
    <property type="match status" value="1"/>
</dbReference>
<feature type="transmembrane region" description="Helical" evidence="8">
    <location>
        <begin position="241"/>
        <end position="260"/>
    </location>
</feature>
<dbReference type="PANTHER" id="PTHR24221">
    <property type="entry name" value="ATP-BINDING CASSETTE SUB-FAMILY B"/>
    <property type="match status" value="1"/>
</dbReference>
<dbReference type="InterPro" id="IPR036640">
    <property type="entry name" value="ABC1_TM_sf"/>
</dbReference>
<dbReference type="GO" id="GO:0005886">
    <property type="term" value="C:plasma membrane"/>
    <property type="evidence" value="ECO:0007669"/>
    <property type="project" value="UniProtKB-SubCell"/>
</dbReference>
<feature type="domain" description="ABC transmembrane type-1" evidence="10">
    <location>
        <begin position="19"/>
        <end position="298"/>
    </location>
</feature>
<organism evidence="11 12">
    <name type="scientific">Paenibacillus suaedae</name>
    <dbReference type="NCBI Taxonomy" id="3077233"/>
    <lineage>
        <taxon>Bacteria</taxon>
        <taxon>Bacillati</taxon>
        <taxon>Bacillota</taxon>
        <taxon>Bacilli</taxon>
        <taxon>Bacillales</taxon>
        <taxon>Paenibacillaceae</taxon>
        <taxon>Paenibacillus</taxon>
    </lineage>
</organism>
<dbReference type="SUPFAM" id="SSF52540">
    <property type="entry name" value="P-loop containing nucleoside triphosphate hydrolases"/>
    <property type="match status" value="1"/>
</dbReference>
<keyword evidence="7 8" id="KW-0472">Membrane</keyword>
<feature type="transmembrane region" description="Helical" evidence="8">
    <location>
        <begin position="21"/>
        <end position="42"/>
    </location>
</feature>
<dbReference type="GO" id="GO:0034040">
    <property type="term" value="F:ATPase-coupled lipid transmembrane transporter activity"/>
    <property type="evidence" value="ECO:0007669"/>
    <property type="project" value="TreeGrafter"/>
</dbReference>
<evidence type="ECO:0000259" key="10">
    <source>
        <dbReference type="PROSITE" id="PS50929"/>
    </source>
</evidence>
<dbReference type="InterPro" id="IPR003593">
    <property type="entry name" value="AAA+_ATPase"/>
</dbReference>
<dbReference type="Pfam" id="PF00664">
    <property type="entry name" value="ABC_membrane"/>
    <property type="match status" value="1"/>
</dbReference>
<dbReference type="GO" id="GO:0140359">
    <property type="term" value="F:ABC-type transporter activity"/>
    <property type="evidence" value="ECO:0007669"/>
    <property type="project" value="InterPro"/>
</dbReference>
<evidence type="ECO:0000256" key="5">
    <source>
        <dbReference type="ARBA" id="ARBA00022840"/>
    </source>
</evidence>
<sequence>MFDTIRFITGRSGALFTRATLFTIVEMVANAAPMGLLFVVLISLFNGTPTALEIGWWLAILLLLFCVQAIFASMGQIDAQRTGALIMKDVRLRLGEHLRNLPMGYFSRKDQGDISHTLLANVDEVEMILTHLFNQFIGAITLPIVSALFLLLVDWRLALAVFVSVPFALPLLFWSQRVMAKRSKLRQSAAVAVNSRLLEYVQTIRLMKAHNQTGQRFRRLEQAMARLRDDSIRVEAMTSPVVMLFSIVLELGFILLLMVGCYLLEGGVIDVSVLLIFLVVSMKFYQPLRVAGASLIQIRYMTSAGERIRDIFEEKPLVESAQPQLPQTYGIEFDHVSFSHGDAEVLQDIHLHIPENSLTAIVGPSGAGKSTLAGLVSRYWDVTKGAVKIGGVDVRAIRSEKLLSRISTVQQQPYLFNETIAANIRMGKLDASDEEVVKAAKEAYCHDFIMKLPRGYATIAGEGGAMLSGGEKQRIAIARAILKDAPIIILDEATASLDPENEMHLQRAIKKLTQRKTVLVITHRLKTIRGADNIVVLEQGRVAEQGTHEVLLAHEGTYYRLWHEQQKIGGWKIGRGVAGRREKLEE</sequence>
<dbReference type="GO" id="GO:0016887">
    <property type="term" value="F:ATP hydrolysis activity"/>
    <property type="evidence" value="ECO:0007669"/>
    <property type="project" value="InterPro"/>
</dbReference>
<keyword evidence="12" id="KW-1185">Reference proteome</keyword>
<keyword evidence="5 11" id="KW-0067">ATP-binding</keyword>
<dbReference type="FunFam" id="3.40.50.300:FF:000287">
    <property type="entry name" value="Multidrug ABC transporter ATP-binding protein"/>
    <property type="match status" value="1"/>
</dbReference>
<dbReference type="PANTHER" id="PTHR24221:SF397">
    <property type="entry name" value="ABC TRANSPORTER, ATP-BINDING TRANSMEMBRANE PROTEIN"/>
    <property type="match status" value="1"/>
</dbReference>
<evidence type="ECO:0000256" key="7">
    <source>
        <dbReference type="ARBA" id="ARBA00023136"/>
    </source>
</evidence>
<dbReference type="GO" id="GO:0005524">
    <property type="term" value="F:ATP binding"/>
    <property type="evidence" value="ECO:0007669"/>
    <property type="project" value="UniProtKB-KW"/>
</dbReference>
<dbReference type="InterPro" id="IPR039421">
    <property type="entry name" value="Type_1_exporter"/>
</dbReference>
<feature type="transmembrane region" description="Helical" evidence="8">
    <location>
        <begin position="132"/>
        <end position="151"/>
    </location>
</feature>
<proteinExistence type="predicted"/>
<keyword evidence="6 8" id="KW-1133">Transmembrane helix</keyword>
<keyword evidence="4" id="KW-0547">Nucleotide-binding</keyword>
<evidence type="ECO:0000313" key="12">
    <source>
        <dbReference type="Proteomes" id="UP001250538"/>
    </source>
</evidence>
<evidence type="ECO:0000256" key="2">
    <source>
        <dbReference type="ARBA" id="ARBA00022448"/>
    </source>
</evidence>
<dbReference type="Gene3D" id="3.40.50.300">
    <property type="entry name" value="P-loop containing nucleotide triphosphate hydrolases"/>
    <property type="match status" value="1"/>
</dbReference>
<feature type="transmembrane region" description="Helical" evidence="8">
    <location>
        <begin position="54"/>
        <end position="72"/>
    </location>
</feature>
<dbReference type="PROSITE" id="PS50893">
    <property type="entry name" value="ABC_TRANSPORTER_2"/>
    <property type="match status" value="1"/>
</dbReference>
<protein>
    <submittedName>
        <fullName evidence="11">ABC transporter ATP-binding protein</fullName>
    </submittedName>
</protein>
<accession>A0AAJ2JT02</accession>
<dbReference type="Gene3D" id="1.20.1560.10">
    <property type="entry name" value="ABC transporter type 1, transmembrane domain"/>
    <property type="match status" value="1"/>
</dbReference>
<comment type="caution">
    <text evidence="11">The sequence shown here is derived from an EMBL/GenBank/DDBJ whole genome shotgun (WGS) entry which is preliminary data.</text>
</comment>
<reference evidence="12" key="1">
    <citation type="submission" date="2023-09" db="EMBL/GenBank/DDBJ databases">
        <title>Paenibacillus sp. chi10 Genome sequencing and assembly.</title>
        <authorList>
            <person name="Kim I."/>
        </authorList>
    </citation>
    <scope>NUCLEOTIDE SEQUENCE [LARGE SCALE GENOMIC DNA]</scope>
    <source>
        <strain evidence="12">chi10</strain>
    </source>
</reference>
<evidence type="ECO:0000256" key="6">
    <source>
        <dbReference type="ARBA" id="ARBA00022989"/>
    </source>
</evidence>
<keyword evidence="3 8" id="KW-0812">Transmembrane</keyword>
<feature type="transmembrane region" description="Helical" evidence="8">
    <location>
        <begin position="157"/>
        <end position="174"/>
    </location>
</feature>
<evidence type="ECO:0000313" key="11">
    <source>
        <dbReference type="EMBL" id="MDT8976518.1"/>
    </source>
</evidence>
<dbReference type="RefSeq" id="WP_315745137.1">
    <property type="nucleotide sequence ID" value="NZ_JAVYAA010000002.1"/>
</dbReference>
<dbReference type="Proteomes" id="UP001250538">
    <property type="component" value="Unassembled WGS sequence"/>
</dbReference>
<comment type="subcellular location">
    <subcellularLocation>
        <location evidence="1">Cell membrane</location>
        <topology evidence="1">Multi-pass membrane protein</topology>
    </subcellularLocation>
</comment>
<dbReference type="SMART" id="SM00382">
    <property type="entry name" value="AAA"/>
    <property type="match status" value="1"/>
</dbReference>
<evidence type="ECO:0000256" key="8">
    <source>
        <dbReference type="SAM" id="Phobius"/>
    </source>
</evidence>
<evidence type="ECO:0000259" key="9">
    <source>
        <dbReference type="PROSITE" id="PS50893"/>
    </source>
</evidence>
<dbReference type="InterPro" id="IPR027417">
    <property type="entry name" value="P-loop_NTPase"/>
</dbReference>
<evidence type="ECO:0000256" key="3">
    <source>
        <dbReference type="ARBA" id="ARBA00022692"/>
    </source>
</evidence>